<protein>
    <recommendedName>
        <fullName evidence="1">Pvc16 N-terminal domain-containing protein</fullName>
    </recommendedName>
</protein>
<comment type="caution">
    <text evidence="2">The sequence shown here is derived from an EMBL/GenBank/DDBJ whole genome shotgun (WGS) entry which is preliminary data.</text>
</comment>
<reference evidence="2 3" key="1">
    <citation type="submission" date="2023-07" db="EMBL/GenBank/DDBJ databases">
        <title>Sorghum-associated microbial communities from plants grown in Nebraska, USA.</title>
        <authorList>
            <person name="Schachtman D."/>
        </authorList>
    </citation>
    <scope>NUCLEOTIDE SEQUENCE [LARGE SCALE GENOMIC DNA]</scope>
    <source>
        <strain evidence="2 3">BE316</strain>
    </source>
</reference>
<gene>
    <name evidence="2" type="ORF">J2X21_003739</name>
</gene>
<proteinExistence type="predicted"/>
<accession>A0ABU2ABK9</accession>
<dbReference type="Pfam" id="PF14065">
    <property type="entry name" value="Pvc16_N"/>
    <property type="match status" value="1"/>
</dbReference>
<dbReference type="EMBL" id="JAVDXV010000007">
    <property type="protein sequence ID" value="MDR7334583.1"/>
    <property type="molecule type" value="Genomic_DNA"/>
</dbReference>
<feature type="domain" description="Pvc16 N-terminal" evidence="1">
    <location>
        <begin position="13"/>
        <end position="182"/>
    </location>
</feature>
<evidence type="ECO:0000259" key="1">
    <source>
        <dbReference type="Pfam" id="PF14065"/>
    </source>
</evidence>
<dbReference type="RefSeq" id="WP_310331109.1">
    <property type="nucleotide sequence ID" value="NZ_JAVDXV010000007.1"/>
</dbReference>
<sequence length="190" mass="20210">MIDAAIHHIAGHLNAVLRRSHQSAEDLVVVTGLQESDGSPAATATQRLSVFLVNLEREGAPGLPVQALGNGERLARSAPPVHLNLLVMFAANYGGTTYPEALKLVGSTIACFQATPVLDSQNSPGLDPRLDKLTLSIESIGLQEMASLWGALGGRYVPSVLYRVRLLTIDARQPDAQLPIVRTPRVGVHG</sequence>
<dbReference type="InterPro" id="IPR025351">
    <property type="entry name" value="Pvc16_N"/>
</dbReference>
<evidence type="ECO:0000313" key="3">
    <source>
        <dbReference type="Proteomes" id="UP001180825"/>
    </source>
</evidence>
<organism evidence="2 3">
    <name type="scientific">Roseateles asaccharophilus</name>
    <dbReference type="NCBI Taxonomy" id="582607"/>
    <lineage>
        <taxon>Bacteria</taxon>
        <taxon>Pseudomonadati</taxon>
        <taxon>Pseudomonadota</taxon>
        <taxon>Betaproteobacteria</taxon>
        <taxon>Burkholderiales</taxon>
        <taxon>Sphaerotilaceae</taxon>
        <taxon>Roseateles</taxon>
    </lineage>
</organism>
<dbReference type="Proteomes" id="UP001180825">
    <property type="component" value="Unassembled WGS sequence"/>
</dbReference>
<name>A0ABU2ABK9_9BURK</name>
<evidence type="ECO:0000313" key="2">
    <source>
        <dbReference type="EMBL" id="MDR7334583.1"/>
    </source>
</evidence>
<keyword evidence="3" id="KW-1185">Reference proteome</keyword>